<feature type="compositionally biased region" description="Basic and acidic residues" evidence="1">
    <location>
        <begin position="40"/>
        <end position="53"/>
    </location>
</feature>
<reference evidence="3" key="1">
    <citation type="journal article" date="2005" name="Nature">
        <title>The map-based sequence of the rice genome.</title>
        <authorList>
            <consortium name="International rice genome sequencing project (IRGSP)"/>
            <person name="Matsumoto T."/>
            <person name="Wu J."/>
            <person name="Kanamori H."/>
            <person name="Katayose Y."/>
            <person name="Fujisawa M."/>
            <person name="Namiki N."/>
            <person name="Mizuno H."/>
            <person name="Yamamoto K."/>
            <person name="Antonio B.A."/>
            <person name="Baba T."/>
            <person name="Sakata K."/>
            <person name="Nagamura Y."/>
            <person name="Aoki H."/>
            <person name="Arikawa K."/>
            <person name="Arita K."/>
            <person name="Bito T."/>
            <person name="Chiden Y."/>
            <person name="Fujitsuka N."/>
            <person name="Fukunaka R."/>
            <person name="Hamada M."/>
            <person name="Harada C."/>
            <person name="Hayashi A."/>
            <person name="Hijishita S."/>
            <person name="Honda M."/>
            <person name="Hosokawa S."/>
            <person name="Ichikawa Y."/>
            <person name="Idonuma A."/>
            <person name="Iijima M."/>
            <person name="Ikeda M."/>
            <person name="Ikeno M."/>
            <person name="Ito K."/>
            <person name="Ito S."/>
            <person name="Ito T."/>
            <person name="Ito Y."/>
            <person name="Ito Y."/>
            <person name="Iwabuchi A."/>
            <person name="Kamiya K."/>
            <person name="Karasawa W."/>
            <person name="Kurita K."/>
            <person name="Katagiri S."/>
            <person name="Kikuta A."/>
            <person name="Kobayashi H."/>
            <person name="Kobayashi N."/>
            <person name="Machita K."/>
            <person name="Maehara T."/>
            <person name="Masukawa M."/>
            <person name="Mizubayashi T."/>
            <person name="Mukai Y."/>
            <person name="Nagasaki H."/>
            <person name="Nagata Y."/>
            <person name="Naito S."/>
            <person name="Nakashima M."/>
            <person name="Nakama Y."/>
            <person name="Nakamichi Y."/>
            <person name="Nakamura M."/>
            <person name="Meguro A."/>
            <person name="Negishi M."/>
            <person name="Ohta I."/>
            <person name="Ohta T."/>
            <person name="Okamoto M."/>
            <person name="Ono N."/>
            <person name="Saji S."/>
            <person name="Sakaguchi M."/>
            <person name="Sakai K."/>
            <person name="Shibata M."/>
            <person name="Shimokawa T."/>
            <person name="Song J."/>
            <person name="Takazaki Y."/>
            <person name="Terasawa K."/>
            <person name="Tsugane M."/>
            <person name="Tsuji K."/>
            <person name="Ueda S."/>
            <person name="Waki K."/>
            <person name="Yamagata H."/>
            <person name="Yamamoto M."/>
            <person name="Yamamoto S."/>
            <person name="Yamane H."/>
            <person name="Yoshiki S."/>
            <person name="Yoshihara R."/>
            <person name="Yukawa K."/>
            <person name="Zhong H."/>
            <person name="Yano M."/>
            <person name="Yuan Q."/>
            <person name="Ouyang S."/>
            <person name="Liu J."/>
            <person name="Jones K.M."/>
            <person name="Gansberger K."/>
            <person name="Moffat K."/>
            <person name="Hill J."/>
            <person name="Bera J."/>
            <person name="Fadrosh D."/>
            <person name="Jin S."/>
            <person name="Johri S."/>
            <person name="Kim M."/>
            <person name="Overton L."/>
            <person name="Reardon M."/>
            <person name="Tsitrin T."/>
            <person name="Vuong H."/>
            <person name="Weaver B."/>
            <person name="Ciecko A."/>
            <person name="Tallon L."/>
            <person name="Jackson J."/>
            <person name="Pai G."/>
            <person name="Aken S.V."/>
            <person name="Utterback T."/>
            <person name="Reidmuller S."/>
            <person name="Feldblyum T."/>
            <person name="Hsiao J."/>
            <person name="Zismann V."/>
            <person name="Iobst S."/>
            <person name="de Vazeille A.R."/>
            <person name="Buell C.R."/>
            <person name="Ying K."/>
            <person name="Li Y."/>
            <person name="Lu T."/>
            <person name="Huang Y."/>
            <person name="Zhao Q."/>
            <person name="Feng Q."/>
            <person name="Zhang L."/>
            <person name="Zhu J."/>
            <person name="Weng Q."/>
            <person name="Mu J."/>
            <person name="Lu Y."/>
            <person name="Fan D."/>
            <person name="Liu Y."/>
            <person name="Guan J."/>
            <person name="Zhang Y."/>
            <person name="Yu S."/>
            <person name="Liu X."/>
            <person name="Zhang Y."/>
            <person name="Hong G."/>
            <person name="Han B."/>
            <person name="Choisne N."/>
            <person name="Demange N."/>
            <person name="Orjeda G."/>
            <person name="Samain S."/>
            <person name="Cattolico L."/>
            <person name="Pelletier E."/>
            <person name="Couloux A."/>
            <person name="Segurens B."/>
            <person name="Wincker P."/>
            <person name="D'Hont A."/>
            <person name="Scarpelli C."/>
            <person name="Weissenbach J."/>
            <person name="Salanoubat M."/>
            <person name="Quetier F."/>
            <person name="Yu Y."/>
            <person name="Kim H.R."/>
            <person name="Rambo T."/>
            <person name="Currie J."/>
            <person name="Collura K."/>
            <person name="Luo M."/>
            <person name="Yang T."/>
            <person name="Ammiraju J.S.S."/>
            <person name="Engler F."/>
            <person name="Soderlund C."/>
            <person name="Wing R.A."/>
            <person name="Palmer L.E."/>
            <person name="de la Bastide M."/>
            <person name="Spiegel L."/>
            <person name="Nascimento L."/>
            <person name="Zutavern T."/>
            <person name="O'Shaughnessy A."/>
            <person name="Dike S."/>
            <person name="Dedhia N."/>
            <person name="Preston R."/>
            <person name="Balija V."/>
            <person name="McCombie W.R."/>
            <person name="Chow T."/>
            <person name="Chen H."/>
            <person name="Chung M."/>
            <person name="Chen C."/>
            <person name="Shaw J."/>
            <person name="Wu H."/>
            <person name="Hsiao K."/>
            <person name="Chao Y."/>
            <person name="Chu M."/>
            <person name="Cheng C."/>
            <person name="Hour A."/>
            <person name="Lee P."/>
            <person name="Lin S."/>
            <person name="Lin Y."/>
            <person name="Liou J."/>
            <person name="Liu S."/>
            <person name="Hsing Y."/>
            <person name="Raghuvanshi S."/>
            <person name="Mohanty A."/>
            <person name="Bharti A.K."/>
            <person name="Gaur A."/>
            <person name="Gupta V."/>
            <person name="Kumar D."/>
            <person name="Ravi V."/>
            <person name="Vij S."/>
            <person name="Kapur A."/>
            <person name="Khurana P."/>
            <person name="Khurana P."/>
            <person name="Khurana J.P."/>
            <person name="Tyagi A.K."/>
            <person name="Gaikwad K."/>
            <person name="Singh A."/>
            <person name="Dalal V."/>
            <person name="Srivastava S."/>
            <person name="Dixit A."/>
            <person name="Pal A.K."/>
            <person name="Ghazi I.A."/>
            <person name="Yadav M."/>
            <person name="Pandit A."/>
            <person name="Bhargava A."/>
            <person name="Sureshbabu K."/>
            <person name="Batra K."/>
            <person name="Sharma T.R."/>
            <person name="Mohapatra T."/>
            <person name="Singh N.K."/>
            <person name="Messing J."/>
            <person name="Nelson A.B."/>
            <person name="Fuks G."/>
            <person name="Kavchok S."/>
            <person name="Keizer G."/>
            <person name="Linton E."/>
            <person name="Llaca V."/>
            <person name="Song R."/>
            <person name="Tanyolac B."/>
            <person name="Young S."/>
            <person name="Ho-Il K."/>
            <person name="Hahn J.H."/>
            <person name="Sangsakoo G."/>
            <person name="Vanavichit A."/>
            <person name="de Mattos Luiz.A.T."/>
            <person name="Zimmer P.D."/>
            <person name="Malone G."/>
            <person name="Dellagostin O."/>
            <person name="de Oliveira A.C."/>
            <person name="Bevan M."/>
            <person name="Bancroft I."/>
            <person name="Minx P."/>
            <person name="Cordum H."/>
            <person name="Wilson R."/>
            <person name="Cheng Z."/>
            <person name="Jin W."/>
            <person name="Jiang J."/>
            <person name="Leong S.A."/>
            <person name="Iwama H."/>
            <person name="Gojobori T."/>
            <person name="Itoh T."/>
            <person name="Niimura Y."/>
            <person name="Fujii Y."/>
            <person name="Habara T."/>
            <person name="Sakai H."/>
            <person name="Sato Y."/>
            <person name="Wilson G."/>
            <person name="Kumar K."/>
            <person name="McCouch S."/>
            <person name="Juretic N."/>
            <person name="Hoen D."/>
            <person name="Wright S."/>
            <person name="Bruskiewich R."/>
            <person name="Bureau T."/>
            <person name="Miyao A."/>
            <person name="Hirochika H."/>
            <person name="Nishikawa T."/>
            <person name="Kadowaki K."/>
            <person name="Sugiura M."/>
            <person name="Burr B."/>
            <person name="Sasaki T."/>
        </authorList>
    </citation>
    <scope>NUCLEOTIDE SEQUENCE [LARGE SCALE GENOMIC DNA]</scope>
    <source>
        <strain evidence="3">cv. Nipponbare</strain>
    </source>
</reference>
<protein>
    <submittedName>
        <fullName evidence="2">Uncharacterized protein</fullName>
    </submittedName>
</protein>
<organism evidence="2 3">
    <name type="scientific">Oryza sativa subsp. japonica</name>
    <name type="common">Rice</name>
    <dbReference type="NCBI Taxonomy" id="39947"/>
    <lineage>
        <taxon>Eukaryota</taxon>
        <taxon>Viridiplantae</taxon>
        <taxon>Streptophyta</taxon>
        <taxon>Embryophyta</taxon>
        <taxon>Tracheophyta</taxon>
        <taxon>Spermatophyta</taxon>
        <taxon>Magnoliopsida</taxon>
        <taxon>Liliopsida</taxon>
        <taxon>Poales</taxon>
        <taxon>Poaceae</taxon>
        <taxon>BOP clade</taxon>
        <taxon>Oryzoideae</taxon>
        <taxon>Oryzeae</taxon>
        <taxon>Oryzinae</taxon>
        <taxon>Oryza</taxon>
        <taxon>Oryza sativa</taxon>
    </lineage>
</organism>
<gene>
    <name evidence="2" type="primary">P0001B01.28</name>
</gene>
<evidence type="ECO:0000313" key="2">
    <source>
        <dbReference type="EMBL" id="BAD54208.1"/>
    </source>
</evidence>
<evidence type="ECO:0000313" key="3">
    <source>
        <dbReference type="Proteomes" id="UP000000763"/>
    </source>
</evidence>
<dbReference type="Proteomes" id="UP000000763">
    <property type="component" value="Chromosome 6"/>
</dbReference>
<evidence type="ECO:0000256" key="1">
    <source>
        <dbReference type="SAM" id="MobiDB-lite"/>
    </source>
</evidence>
<proteinExistence type="predicted"/>
<sequence length="53" mass="5998">MAGLASNLVGIGREQQQQQQRPRRDGSSFTLALRPTHSTSSREKTTRRDETKK</sequence>
<name>Q5Z7A6_ORYSJ</name>
<reference evidence="3" key="2">
    <citation type="journal article" date="2008" name="Nucleic Acids Res.">
        <title>The rice annotation project database (RAP-DB): 2008 update.</title>
        <authorList>
            <consortium name="The rice annotation project (RAP)"/>
        </authorList>
    </citation>
    <scope>GENOME REANNOTATION</scope>
    <source>
        <strain evidence="3">cv. Nipponbare</strain>
    </source>
</reference>
<dbReference type="AlphaFoldDB" id="Q5Z7A6"/>
<accession>Q5Z7A6</accession>
<feature type="region of interest" description="Disordered" evidence="1">
    <location>
        <begin position="1"/>
        <end position="53"/>
    </location>
</feature>
<dbReference type="EMBL" id="AP004745">
    <property type="protein sequence ID" value="BAD54208.1"/>
    <property type="molecule type" value="Genomic_DNA"/>
</dbReference>